<sequence length="157" mass="17539">MISPSDPFAGEDRDRDGGLRSSHPPSRFVPVHRWVVDTVAQLHDLREGVRREINARAVQHPDRRLDRVAHDLVLVASELATNGIRHGRPPTIVELLQDGARFLLTVADHDLSSEPRIVGDRPPGQGGFGLQIARRLSRDVGWYRTDTVKVIWAEIGP</sequence>
<reference evidence="4 5" key="1">
    <citation type="submission" date="2019-07" db="EMBL/GenBank/DDBJ databases">
        <title>Whole genome shotgun sequence of Cellulomonas xylanilytica NBRC 101102.</title>
        <authorList>
            <person name="Hosoyama A."/>
            <person name="Uohara A."/>
            <person name="Ohji S."/>
            <person name="Ichikawa N."/>
        </authorList>
    </citation>
    <scope>NUCLEOTIDE SEQUENCE [LARGE SCALE GENOMIC DNA]</scope>
    <source>
        <strain evidence="4 5">NBRC 101102</strain>
    </source>
</reference>
<dbReference type="AlphaFoldDB" id="A0A510V3E1"/>
<feature type="domain" description="Histidine kinase/HSP90-like ATPase" evidence="3">
    <location>
        <begin position="39"/>
        <end position="152"/>
    </location>
</feature>
<dbReference type="EMBL" id="BJUB01000005">
    <property type="protein sequence ID" value="GEK21379.1"/>
    <property type="molecule type" value="Genomic_DNA"/>
</dbReference>
<evidence type="ECO:0000313" key="5">
    <source>
        <dbReference type="Proteomes" id="UP000321118"/>
    </source>
</evidence>
<dbReference type="InterPro" id="IPR050267">
    <property type="entry name" value="Anti-sigma-factor_SerPK"/>
</dbReference>
<evidence type="ECO:0000256" key="2">
    <source>
        <dbReference type="SAM" id="MobiDB-lite"/>
    </source>
</evidence>
<dbReference type="PANTHER" id="PTHR35526:SF3">
    <property type="entry name" value="ANTI-SIGMA-F FACTOR RSBW"/>
    <property type="match status" value="1"/>
</dbReference>
<dbReference type="InterPro" id="IPR003594">
    <property type="entry name" value="HATPase_dom"/>
</dbReference>
<dbReference type="Pfam" id="PF13581">
    <property type="entry name" value="HATPase_c_2"/>
    <property type="match status" value="1"/>
</dbReference>
<keyword evidence="4" id="KW-0808">Transferase</keyword>
<dbReference type="RefSeq" id="WP_146927186.1">
    <property type="nucleotide sequence ID" value="NZ_BJUB01000005.1"/>
</dbReference>
<keyword evidence="1" id="KW-0723">Serine/threonine-protein kinase</keyword>
<dbReference type="OrthoDB" id="3297757at2"/>
<dbReference type="InterPro" id="IPR036890">
    <property type="entry name" value="HATPase_C_sf"/>
</dbReference>
<organism evidence="4 5">
    <name type="scientific">Cellulomonas xylanilytica</name>
    <dbReference type="NCBI Taxonomy" id="233583"/>
    <lineage>
        <taxon>Bacteria</taxon>
        <taxon>Bacillati</taxon>
        <taxon>Actinomycetota</taxon>
        <taxon>Actinomycetes</taxon>
        <taxon>Micrococcales</taxon>
        <taxon>Cellulomonadaceae</taxon>
        <taxon>Cellulomonas</taxon>
    </lineage>
</organism>
<dbReference type="Gene3D" id="3.30.565.10">
    <property type="entry name" value="Histidine kinase-like ATPase, C-terminal domain"/>
    <property type="match status" value="1"/>
</dbReference>
<evidence type="ECO:0000313" key="4">
    <source>
        <dbReference type="EMBL" id="GEK21379.1"/>
    </source>
</evidence>
<dbReference type="CDD" id="cd16936">
    <property type="entry name" value="HATPase_RsbW-like"/>
    <property type="match status" value="1"/>
</dbReference>
<accession>A0A510V3E1</accession>
<comment type="caution">
    <text evidence="4">The sequence shown here is derived from an EMBL/GenBank/DDBJ whole genome shotgun (WGS) entry which is preliminary data.</text>
</comment>
<feature type="region of interest" description="Disordered" evidence="2">
    <location>
        <begin position="1"/>
        <end position="24"/>
    </location>
</feature>
<evidence type="ECO:0000259" key="3">
    <source>
        <dbReference type="Pfam" id="PF13581"/>
    </source>
</evidence>
<name>A0A510V3E1_9CELL</name>
<dbReference type="PANTHER" id="PTHR35526">
    <property type="entry name" value="ANTI-SIGMA-F FACTOR RSBW-RELATED"/>
    <property type="match status" value="1"/>
</dbReference>
<gene>
    <name evidence="4" type="ORF">CXY01_18990</name>
</gene>
<proteinExistence type="predicted"/>
<keyword evidence="4" id="KW-0418">Kinase</keyword>
<evidence type="ECO:0000256" key="1">
    <source>
        <dbReference type="ARBA" id="ARBA00022527"/>
    </source>
</evidence>
<protein>
    <submittedName>
        <fullName evidence="4">Histidine kinase</fullName>
    </submittedName>
</protein>
<keyword evidence="5" id="KW-1185">Reference proteome</keyword>
<dbReference type="GO" id="GO:0004674">
    <property type="term" value="F:protein serine/threonine kinase activity"/>
    <property type="evidence" value="ECO:0007669"/>
    <property type="project" value="UniProtKB-KW"/>
</dbReference>
<dbReference type="Proteomes" id="UP000321118">
    <property type="component" value="Unassembled WGS sequence"/>
</dbReference>
<dbReference type="SUPFAM" id="SSF55874">
    <property type="entry name" value="ATPase domain of HSP90 chaperone/DNA topoisomerase II/histidine kinase"/>
    <property type="match status" value="1"/>
</dbReference>